<keyword evidence="3 4" id="KW-0808">Transferase</keyword>
<organism evidence="4">
    <name type="scientific">Linum usitatissimum</name>
    <name type="common">Flax</name>
    <name type="synonym">Linum humile</name>
    <dbReference type="NCBI Taxonomy" id="4006"/>
    <lineage>
        <taxon>Eukaryota</taxon>
        <taxon>Viridiplantae</taxon>
        <taxon>Streptophyta</taxon>
        <taxon>Embryophyta</taxon>
        <taxon>Tracheophyta</taxon>
        <taxon>Spermatophyta</taxon>
        <taxon>Magnoliopsida</taxon>
        <taxon>eudicotyledons</taxon>
        <taxon>Gunneridae</taxon>
        <taxon>Pentapetalae</taxon>
        <taxon>rosids</taxon>
        <taxon>fabids</taxon>
        <taxon>Malpighiales</taxon>
        <taxon>Linaceae</taxon>
        <taxon>Linum</taxon>
    </lineage>
</organism>
<reference evidence="4" key="1">
    <citation type="journal article" date="2012" name="BMC Genomics">
        <title>Phylogenomic analysis of UDP glycosyltransferase 1 multigene family in Linum usitatissimum identified genes with varied expression patterns.</title>
        <authorList>
            <person name="Barvkar V.T."/>
            <person name="Pardeshi V.C."/>
            <person name="Kale S.M."/>
            <person name="Kadoo N.Y."/>
            <person name="Gupta V.S."/>
        </authorList>
    </citation>
    <scope>NUCLEOTIDE SEQUENCE</scope>
</reference>
<comment type="similarity">
    <text evidence="1">Belongs to the UDP-glycosyltransferase family.</text>
</comment>
<dbReference type="PANTHER" id="PTHR11926">
    <property type="entry name" value="GLUCOSYL/GLUCURONOSYL TRANSFERASES"/>
    <property type="match status" value="1"/>
</dbReference>
<dbReference type="FunFam" id="3.40.50.2000:FF:000040">
    <property type="entry name" value="UDP-glycosyltransferase 76C1"/>
    <property type="match status" value="1"/>
</dbReference>
<evidence type="ECO:0000313" key="4">
    <source>
        <dbReference type="EMBL" id="AFJ52969.1"/>
    </source>
</evidence>
<sequence>MGSDEQYYPRHLVFVPCPYQGHINPMLQLATILHSRGFSISILHAHFNSPSPRNHPHFKFISIPDGLPDELVSSGNIPAILLAVNANCGKPLMDLTARMMMRGEKSSSSDIACIIYDELMYCSEAVAKSLGLPSVMLRTNTVSTFIARDHVLKLIDQGRVPLQDSILDQPVPKHYPLRYKDLPISIFKPVTNFIEIVNNLREVRSSSAVIWNTMNCLENSLLAQVKQQCKVPIFTVGPMHKFSPPISTSLLKEDYTCIPWLDSQAPKSVIYVSLGSLACISETELAEMAWGLANSNIPFLWVVRPGLVRGSTALPTGFKQAVGDRGRIVQWAPQKEVLSHDAVGGFWSHCGWNSTMESICEGVPLVCRPNFADQKVTARYVTHVWRVGLQLEGDELEREVVSGTLRRLMIGEEGDEIRRRAEKVRGEVEVETTKGGSSVKDLDELVNMIRSF</sequence>
<evidence type="ECO:0000256" key="1">
    <source>
        <dbReference type="ARBA" id="ARBA00009995"/>
    </source>
</evidence>
<proteinExistence type="inferred from homology"/>
<dbReference type="Gene3D" id="3.40.50.2000">
    <property type="entry name" value="Glycogen Phosphorylase B"/>
    <property type="match status" value="2"/>
</dbReference>
<dbReference type="AlphaFoldDB" id="I2BH73"/>
<dbReference type="EMBL" id="JN088342">
    <property type="protein sequence ID" value="AFJ52969.1"/>
    <property type="molecule type" value="Genomic_DNA"/>
</dbReference>
<dbReference type="FunFam" id="3.40.50.2000:FF:000120">
    <property type="entry name" value="UDP-glycosyltransferase 76C1"/>
    <property type="match status" value="1"/>
</dbReference>
<dbReference type="Pfam" id="PF00201">
    <property type="entry name" value="UDPGT"/>
    <property type="match status" value="1"/>
</dbReference>
<dbReference type="InterPro" id="IPR002213">
    <property type="entry name" value="UDP_glucos_trans"/>
</dbReference>
<dbReference type="SUPFAM" id="SSF53756">
    <property type="entry name" value="UDP-Glycosyltransferase/glycogen phosphorylase"/>
    <property type="match status" value="1"/>
</dbReference>
<dbReference type="CDD" id="cd03784">
    <property type="entry name" value="GT1_Gtf-like"/>
    <property type="match status" value="1"/>
</dbReference>
<name>I2BH73_LINUS</name>
<evidence type="ECO:0000256" key="2">
    <source>
        <dbReference type="ARBA" id="ARBA00022676"/>
    </source>
</evidence>
<evidence type="ECO:0000256" key="3">
    <source>
        <dbReference type="ARBA" id="ARBA00022679"/>
    </source>
</evidence>
<accession>I2BH73</accession>
<dbReference type="PANTHER" id="PTHR11926:SF1494">
    <property type="entry name" value="FLAVONOL 3-O-GLUCOSYLTRANSFERASE UGT76E12-RELATED"/>
    <property type="match status" value="1"/>
</dbReference>
<protein>
    <submittedName>
        <fullName evidence="4">UDP-glycosyltransferase 1</fullName>
    </submittedName>
</protein>
<dbReference type="GO" id="GO:0080043">
    <property type="term" value="F:quercetin 3-O-glucosyltransferase activity"/>
    <property type="evidence" value="ECO:0007669"/>
    <property type="project" value="TreeGrafter"/>
</dbReference>
<gene>
    <name evidence="4" type="primary">UGT76N3</name>
</gene>
<keyword evidence="2" id="KW-0328">Glycosyltransferase</keyword>
<dbReference type="GO" id="GO:0080044">
    <property type="term" value="F:quercetin 7-O-glucosyltransferase activity"/>
    <property type="evidence" value="ECO:0007669"/>
    <property type="project" value="TreeGrafter"/>
</dbReference>